<evidence type="ECO:0000313" key="1">
    <source>
        <dbReference type="Proteomes" id="UP000887579"/>
    </source>
</evidence>
<dbReference type="Proteomes" id="UP000887579">
    <property type="component" value="Unplaced"/>
</dbReference>
<name>A0AC34FBU1_9BILA</name>
<proteinExistence type="predicted"/>
<protein>
    <submittedName>
        <fullName evidence="2">Uncharacterized protein</fullName>
    </submittedName>
</protein>
<organism evidence="1 2">
    <name type="scientific">Panagrolaimus sp. ES5</name>
    <dbReference type="NCBI Taxonomy" id="591445"/>
    <lineage>
        <taxon>Eukaryota</taxon>
        <taxon>Metazoa</taxon>
        <taxon>Ecdysozoa</taxon>
        <taxon>Nematoda</taxon>
        <taxon>Chromadorea</taxon>
        <taxon>Rhabditida</taxon>
        <taxon>Tylenchina</taxon>
        <taxon>Panagrolaimomorpha</taxon>
        <taxon>Panagrolaimoidea</taxon>
        <taxon>Panagrolaimidae</taxon>
        <taxon>Panagrolaimus</taxon>
    </lineage>
</organism>
<accession>A0AC34FBU1</accession>
<dbReference type="WBParaSite" id="ES5_v2.g14571.t1">
    <property type="protein sequence ID" value="ES5_v2.g14571.t1"/>
    <property type="gene ID" value="ES5_v2.g14571"/>
</dbReference>
<reference evidence="2" key="1">
    <citation type="submission" date="2022-11" db="UniProtKB">
        <authorList>
            <consortium name="WormBaseParasite"/>
        </authorList>
    </citation>
    <scope>IDENTIFICATION</scope>
</reference>
<sequence length="163" mass="18452">MESTSSSIMDEIQKENLFSLLSAGGRLATFKNWAFDKKKSAVCTSFNLAKAGFVYAGPKCTTCPFTGKVLEWEDEAEDPFVEHRGHCQNCDFVALMDKEESEWTLEDSIPLLASLATQTKLKQLFNWKEECERNYSKIEGRLTPFIPKNSAGTEDETNDEEEE</sequence>
<evidence type="ECO:0000313" key="2">
    <source>
        <dbReference type="WBParaSite" id="ES5_v2.g14571.t1"/>
    </source>
</evidence>